<dbReference type="NCBIfam" id="TIGR00396">
    <property type="entry name" value="leuS_bact"/>
    <property type="match status" value="1"/>
</dbReference>
<dbReference type="HAMAP" id="MF_00049_B">
    <property type="entry name" value="Leu_tRNA_synth_B"/>
    <property type="match status" value="1"/>
</dbReference>
<dbReference type="CDD" id="cd07958">
    <property type="entry name" value="Anticodon_Ia_Leu_BEm"/>
    <property type="match status" value="1"/>
</dbReference>
<dbReference type="InterPro" id="IPR015413">
    <property type="entry name" value="Methionyl/Leucyl_tRNA_Synth"/>
</dbReference>
<comment type="caution">
    <text evidence="14">The sequence shown here is derived from an EMBL/GenBank/DDBJ whole genome shotgun (WGS) entry which is preliminary data.</text>
</comment>
<dbReference type="EMBL" id="JAEAOA010000085">
    <property type="protein sequence ID" value="KAK3605092.1"/>
    <property type="molecule type" value="Genomic_DNA"/>
</dbReference>
<keyword evidence="4 9" id="KW-0547">Nucleotide-binding</keyword>
<dbReference type="InterPro" id="IPR009080">
    <property type="entry name" value="tRNAsynth_Ia_anticodon-bd"/>
</dbReference>
<feature type="domain" description="Aminoacyl-tRNA synthetase class Ia" evidence="10">
    <location>
        <begin position="484"/>
        <end position="672"/>
    </location>
</feature>
<dbReference type="GO" id="GO:0005739">
    <property type="term" value="C:mitochondrion"/>
    <property type="evidence" value="ECO:0007669"/>
    <property type="project" value="UniProtKB-ARBA"/>
</dbReference>
<evidence type="ECO:0000256" key="8">
    <source>
        <dbReference type="ARBA" id="ARBA00047469"/>
    </source>
</evidence>
<reference evidence="14" key="1">
    <citation type="journal article" date="2021" name="Genome Biol. Evol.">
        <title>A High-Quality Reference Genome for a Parasitic Bivalve with Doubly Uniparental Inheritance (Bivalvia: Unionida).</title>
        <authorList>
            <person name="Smith C.H."/>
        </authorList>
    </citation>
    <scope>NUCLEOTIDE SEQUENCE</scope>
    <source>
        <strain evidence="14">CHS0354</strain>
    </source>
</reference>
<dbReference type="PANTHER" id="PTHR43740:SF2">
    <property type="entry name" value="LEUCINE--TRNA LIGASE, MITOCHONDRIAL"/>
    <property type="match status" value="1"/>
</dbReference>
<dbReference type="InterPro" id="IPR002302">
    <property type="entry name" value="Leu-tRNA-ligase"/>
</dbReference>
<reference evidence="14" key="3">
    <citation type="submission" date="2023-05" db="EMBL/GenBank/DDBJ databases">
        <authorList>
            <person name="Smith C.H."/>
        </authorList>
    </citation>
    <scope>NUCLEOTIDE SEQUENCE</scope>
    <source>
        <strain evidence="14">CHS0354</strain>
        <tissue evidence="14">Mantle</tissue>
    </source>
</reference>
<dbReference type="EC" id="6.1.1.4" evidence="2"/>
<dbReference type="FunFam" id="1.10.730.10:FF:000011">
    <property type="entry name" value="Leucine--tRNA ligase chloroplastic/mitochondrial"/>
    <property type="match status" value="1"/>
</dbReference>
<evidence type="ECO:0000256" key="3">
    <source>
        <dbReference type="ARBA" id="ARBA00022598"/>
    </source>
</evidence>
<comment type="similarity">
    <text evidence="1 9">Belongs to the class-I aminoacyl-tRNA synthetase family.</text>
</comment>
<keyword evidence="5 9" id="KW-0067">ATP-binding</keyword>
<feature type="domain" description="Methionyl/Leucyl tRNA synthetase" evidence="12">
    <location>
        <begin position="100"/>
        <end position="233"/>
    </location>
</feature>
<dbReference type="GO" id="GO:0006429">
    <property type="term" value="P:leucyl-tRNA aminoacylation"/>
    <property type="evidence" value="ECO:0007669"/>
    <property type="project" value="InterPro"/>
</dbReference>
<dbReference type="GO" id="GO:0002161">
    <property type="term" value="F:aminoacyl-tRNA deacylase activity"/>
    <property type="evidence" value="ECO:0007669"/>
    <property type="project" value="InterPro"/>
</dbReference>
<evidence type="ECO:0000259" key="12">
    <source>
        <dbReference type="Pfam" id="PF09334"/>
    </source>
</evidence>
<dbReference type="Pfam" id="PF08264">
    <property type="entry name" value="Anticodon_1"/>
    <property type="match status" value="1"/>
</dbReference>
<feature type="domain" description="Leucyl-tRNA synthetase editing" evidence="13">
    <location>
        <begin position="280"/>
        <end position="471"/>
    </location>
</feature>
<dbReference type="Pfam" id="PF13603">
    <property type="entry name" value="tRNA-synt_1_2"/>
    <property type="match status" value="1"/>
</dbReference>
<gene>
    <name evidence="14" type="ORF">CHS0354_000759</name>
</gene>
<dbReference type="PANTHER" id="PTHR43740">
    <property type="entry name" value="LEUCYL-TRNA SYNTHETASE"/>
    <property type="match status" value="1"/>
</dbReference>
<dbReference type="GO" id="GO:0005524">
    <property type="term" value="F:ATP binding"/>
    <property type="evidence" value="ECO:0007669"/>
    <property type="project" value="UniProtKB-KW"/>
</dbReference>
<keyword evidence="7 9" id="KW-0030">Aminoacyl-tRNA synthetase</keyword>
<dbReference type="InterPro" id="IPR014729">
    <property type="entry name" value="Rossmann-like_a/b/a_fold"/>
</dbReference>
<evidence type="ECO:0000259" key="11">
    <source>
        <dbReference type="Pfam" id="PF08264"/>
    </source>
</evidence>
<evidence type="ECO:0000313" key="14">
    <source>
        <dbReference type="EMBL" id="KAK3605092.1"/>
    </source>
</evidence>
<evidence type="ECO:0000256" key="4">
    <source>
        <dbReference type="ARBA" id="ARBA00022741"/>
    </source>
</evidence>
<evidence type="ECO:0000256" key="6">
    <source>
        <dbReference type="ARBA" id="ARBA00022917"/>
    </source>
</evidence>
<proteinExistence type="inferred from homology"/>
<comment type="catalytic activity">
    <reaction evidence="8">
        <text>tRNA(Leu) + L-leucine + ATP = L-leucyl-tRNA(Leu) + AMP + diphosphate</text>
        <dbReference type="Rhea" id="RHEA:11688"/>
        <dbReference type="Rhea" id="RHEA-COMP:9613"/>
        <dbReference type="Rhea" id="RHEA-COMP:9622"/>
        <dbReference type="ChEBI" id="CHEBI:30616"/>
        <dbReference type="ChEBI" id="CHEBI:33019"/>
        <dbReference type="ChEBI" id="CHEBI:57427"/>
        <dbReference type="ChEBI" id="CHEBI:78442"/>
        <dbReference type="ChEBI" id="CHEBI:78494"/>
        <dbReference type="ChEBI" id="CHEBI:456215"/>
        <dbReference type="EC" id="6.1.1.4"/>
    </reaction>
</comment>
<evidence type="ECO:0000259" key="10">
    <source>
        <dbReference type="Pfam" id="PF00133"/>
    </source>
</evidence>
<feature type="domain" description="Methionyl/Valyl/Leucyl/Isoleucyl-tRNA synthetase anticodon-binding" evidence="11">
    <location>
        <begin position="726"/>
        <end position="833"/>
    </location>
</feature>
<dbReference type="FunFam" id="3.40.50.620:FF:000056">
    <property type="entry name" value="Leucine--tRNA ligase"/>
    <property type="match status" value="1"/>
</dbReference>
<keyword evidence="15" id="KW-1185">Reference proteome</keyword>
<protein>
    <recommendedName>
        <fullName evidence="2">leucine--tRNA ligase</fullName>
        <ecNumber evidence="2">6.1.1.4</ecNumber>
    </recommendedName>
</protein>
<dbReference type="GO" id="GO:0004823">
    <property type="term" value="F:leucine-tRNA ligase activity"/>
    <property type="evidence" value="ECO:0007669"/>
    <property type="project" value="UniProtKB-EC"/>
</dbReference>
<name>A0AAE0T794_9BIVA</name>
<accession>A0AAE0T794</accession>
<evidence type="ECO:0000256" key="1">
    <source>
        <dbReference type="ARBA" id="ARBA00005594"/>
    </source>
</evidence>
<dbReference type="Pfam" id="PF09334">
    <property type="entry name" value="tRNA-synt_1g"/>
    <property type="match status" value="1"/>
</dbReference>
<dbReference type="Pfam" id="PF00133">
    <property type="entry name" value="tRNA-synt_1"/>
    <property type="match status" value="1"/>
</dbReference>
<dbReference type="Proteomes" id="UP001195483">
    <property type="component" value="Unassembled WGS sequence"/>
</dbReference>
<dbReference type="SUPFAM" id="SSF50677">
    <property type="entry name" value="ValRS/IleRS/LeuRS editing domain"/>
    <property type="match status" value="1"/>
</dbReference>
<dbReference type="InterPro" id="IPR009008">
    <property type="entry name" value="Val/Leu/Ile-tRNA-synth_edit"/>
</dbReference>
<keyword evidence="3 9" id="KW-0436">Ligase</keyword>
<evidence type="ECO:0000256" key="2">
    <source>
        <dbReference type="ARBA" id="ARBA00013164"/>
    </source>
</evidence>
<dbReference type="CDD" id="cd00812">
    <property type="entry name" value="LeuRS_core"/>
    <property type="match status" value="1"/>
</dbReference>
<keyword evidence="6 9" id="KW-0648">Protein biosynthesis</keyword>
<evidence type="ECO:0000256" key="7">
    <source>
        <dbReference type="ARBA" id="ARBA00023146"/>
    </source>
</evidence>
<dbReference type="FunFam" id="3.40.50.620:FF:000077">
    <property type="entry name" value="Leucine--tRNA ligase"/>
    <property type="match status" value="1"/>
</dbReference>
<dbReference type="InterPro" id="IPR025709">
    <property type="entry name" value="Leu_tRNA-synth_edit"/>
</dbReference>
<reference evidence="14" key="2">
    <citation type="journal article" date="2021" name="Genome Biol. Evol.">
        <title>Developing a high-quality reference genome for a parasitic bivalve with doubly uniparental inheritance (Bivalvia: Unionida).</title>
        <authorList>
            <person name="Smith C.H."/>
        </authorList>
    </citation>
    <scope>NUCLEOTIDE SEQUENCE</scope>
    <source>
        <strain evidence="14">CHS0354</strain>
        <tissue evidence="14">Mantle</tissue>
    </source>
</reference>
<dbReference type="Gene3D" id="3.10.20.590">
    <property type="match status" value="1"/>
</dbReference>
<evidence type="ECO:0000256" key="5">
    <source>
        <dbReference type="ARBA" id="ARBA00022840"/>
    </source>
</evidence>
<dbReference type="InterPro" id="IPR002300">
    <property type="entry name" value="aa-tRNA-synth_Ia"/>
</dbReference>
<dbReference type="GO" id="GO:0005829">
    <property type="term" value="C:cytosol"/>
    <property type="evidence" value="ECO:0007669"/>
    <property type="project" value="TreeGrafter"/>
</dbReference>
<organism evidence="14 15">
    <name type="scientific">Potamilus streckersoni</name>
    <dbReference type="NCBI Taxonomy" id="2493646"/>
    <lineage>
        <taxon>Eukaryota</taxon>
        <taxon>Metazoa</taxon>
        <taxon>Spiralia</taxon>
        <taxon>Lophotrochozoa</taxon>
        <taxon>Mollusca</taxon>
        <taxon>Bivalvia</taxon>
        <taxon>Autobranchia</taxon>
        <taxon>Heteroconchia</taxon>
        <taxon>Palaeoheterodonta</taxon>
        <taxon>Unionida</taxon>
        <taxon>Unionoidea</taxon>
        <taxon>Unionidae</taxon>
        <taxon>Ambleminae</taxon>
        <taxon>Lampsilini</taxon>
        <taxon>Potamilus</taxon>
    </lineage>
</organism>
<sequence>MSRIVFNQDHLSAGNAQAGTSVFGLCFWERKTSMVRTTPNGYGVITPVIEAETFELNINQSVMNYDFAQIEEKWQKYWELHQTFKTKDDFSKPKYYVLDMFPYPSGSGLHVGHIEGYTATDIVARYKRLKGFNVLHPIGWDAFGLPAEQHAMKTGIHPEINTKQNIENFRRTLKSLGFSYDWSREINTTAPDYYKWTQWIFSRLYEMGLAYIAEMPVNWCPELKAVIADEEIEEQLAKGYTVVQRPMRQWMLRITAYSERLLNDLNTLDEWPESLKEMQRNWIGRSEGMELQFRTIQTKENHLLADEVIRIYTTRPDTLFGATYMVLAPEHPLVLSLATDTQLAEVKRYIETTARKSTLERTGLQKEKTGVFTGSFAINPANKKPIPIWISDFVLISYGTGAIMSVPAHDARDWEFAKKYGIPIEYVIHSDKKEDNVITTKDGICINSKSDELNLNGLSYKDAFEKTIEWAETQKIGQRKVNYKLRDWIFSRQRYWGEPIPIKHYEQGRIELETSLPLVLPSVQQFLPSETGESPLSRASHDWLNGKDELGSFRRETNTMPQWGGSCWYYLRYLDPTNKNEVVSKEKEKYWMNVDLYVGGAEHAVLHLLYARFWHKVLFDLNIVSTIEPFRKLVNQGIILGENGQKMSKSVGNVVPADVVLKKYGSDTIRLYEMFMGPIEQTKPWSMSSIEGLVRFLGKVWRLVYPDTLSERNTFTNDENISRDVERLMHKTIKQVEEDIEALRFNTAISAIMIYVNALIKEKCKNKKAMDTLCILLSPFAPHITEELWELIGNAPSVSQAKFPNYDEELVKNEIVNIAVQVNGKLRGVFSAPIGLSAEELITQAKNVEHVANFLKNKMILKEITVPNKLVNIVTK</sequence>
<dbReference type="InterPro" id="IPR013155">
    <property type="entry name" value="M/V/L/I-tRNA-synth_anticd-bd"/>
</dbReference>
<evidence type="ECO:0000259" key="13">
    <source>
        <dbReference type="Pfam" id="PF13603"/>
    </source>
</evidence>
<dbReference type="AlphaFoldDB" id="A0AAE0T794"/>
<evidence type="ECO:0000256" key="9">
    <source>
        <dbReference type="RuleBase" id="RU363039"/>
    </source>
</evidence>
<dbReference type="Gene3D" id="3.40.50.620">
    <property type="entry name" value="HUPs"/>
    <property type="match status" value="2"/>
</dbReference>
<evidence type="ECO:0000313" key="15">
    <source>
        <dbReference type="Proteomes" id="UP001195483"/>
    </source>
</evidence>
<dbReference type="SUPFAM" id="SSF47323">
    <property type="entry name" value="Anticodon-binding domain of a subclass of class I aminoacyl-tRNA synthetases"/>
    <property type="match status" value="1"/>
</dbReference>
<dbReference type="Gene3D" id="1.10.730.10">
    <property type="entry name" value="Isoleucyl-tRNA Synthetase, Domain 1"/>
    <property type="match status" value="2"/>
</dbReference>
<dbReference type="SUPFAM" id="SSF52374">
    <property type="entry name" value="Nucleotidylyl transferase"/>
    <property type="match status" value="1"/>
</dbReference>
<dbReference type="PRINTS" id="PR00985">
    <property type="entry name" value="TRNASYNTHLEU"/>
</dbReference>